<keyword evidence="1" id="KW-0175">Coiled coil</keyword>
<evidence type="ECO:0000313" key="3">
    <source>
        <dbReference type="EMBL" id="KAJ7358801.1"/>
    </source>
</evidence>
<evidence type="ECO:0000256" key="1">
    <source>
        <dbReference type="SAM" id="Coils"/>
    </source>
</evidence>
<evidence type="ECO:0000256" key="2">
    <source>
        <dbReference type="SAM" id="MobiDB-lite"/>
    </source>
</evidence>
<dbReference type="AlphaFoldDB" id="A0A9X0CK06"/>
<dbReference type="Proteomes" id="UP001163046">
    <property type="component" value="Unassembled WGS sequence"/>
</dbReference>
<accession>A0A9X0CK06</accession>
<organism evidence="3 4">
    <name type="scientific">Desmophyllum pertusum</name>
    <dbReference type="NCBI Taxonomy" id="174260"/>
    <lineage>
        <taxon>Eukaryota</taxon>
        <taxon>Metazoa</taxon>
        <taxon>Cnidaria</taxon>
        <taxon>Anthozoa</taxon>
        <taxon>Hexacorallia</taxon>
        <taxon>Scleractinia</taxon>
        <taxon>Caryophylliina</taxon>
        <taxon>Caryophylliidae</taxon>
        <taxon>Desmophyllum</taxon>
    </lineage>
</organism>
<feature type="region of interest" description="Disordered" evidence="2">
    <location>
        <begin position="99"/>
        <end position="141"/>
    </location>
</feature>
<comment type="caution">
    <text evidence="3">The sequence shown here is derived from an EMBL/GenBank/DDBJ whole genome shotgun (WGS) entry which is preliminary data.</text>
</comment>
<proteinExistence type="predicted"/>
<reference evidence="3" key="1">
    <citation type="submission" date="2023-01" db="EMBL/GenBank/DDBJ databases">
        <title>Genome assembly of the deep-sea coral Lophelia pertusa.</title>
        <authorList>
            <person name="Herrera S."/>
            <person name="Cordes E."/>
        </authorList>
    </citation>
    <scope>NUCLEOTIDE SEQUENCE</scope>
    <source>
        <strain evidence="3">USNM1676648</strain>
        <tissue evidence="3">Polyp</tissue>
    </source>
</reference>
<keyword evidence="4" id="KW-1185">Reference proteome</keyword>
<protein>
    <submittedName>
        <fullName evidence="3">Uncharacterized protein</fullName>
    </submittedName>
</protein>
<gene>
    <name evidence="3" type="ORF">OS493_021584</name>
</gene>
<dbReference type="EMBL" id="MU827315">
    <property type="protein sequence ID" value="KAJ7358801.1"/>
    <property type="molecule type" value="Genomic_DNA"/>
</dbReference>
<feature type="compositionally biased region" description="Basic residues" evidence="2">
    <location>
        <begin position="99"/>
        <end position="118"/>
    </location>
</feature>
<feature type="coiled-coil region" evidence="1">
    <location>
        <begin position="5"/>
        <end position="32"/>
    </location>
</feature>
<evidence type="ECO:0000313" key="4">
    <source>
        <dbReference type="Proteomes" id="UP001163046"/>
    </source>
</evidence>
<name>A0A9X0CK06_9CNID</name>
<dbReference type="OrthoDB" id="10591766at2759"/>
<sequence>MPLTLRQLQHRFENCIENIEEKRKQIEDLSIDEISYFNPRKYMTRLTKMRQEELNAFERWTDKIPRIIELCRQATSEEHKRRGFAHNIEVKKKQEMSHFKHKFKRVSKKQKRLARNMKKIAQEEDLTSSQSSEEDNRMEYI</sequence>